<organism evidence="1">
    <name type="scientific">Calcidiscus leptoporus</name>
    <dbReference type="NCBI Taxonomy" id="127549"/>
    <lineage>
        <taxon>Eukaryota</taxon>
        <taxon>Haptista</taxon>
        <taxon>Haptophyta</taxon>
        <taxon>Prymnesiophyceae</taxon>
        <taxon>Coccolithales</taxon>
        <taxon>Calcidiscaceae</taxon>
        <taxon>Calcidiscus</taxon>
    </lineage>
</organism>
<protein>
    <submittedName>
        <fullName evidence="1">Uncharacterized protein</fullName>
    </submittedName>
</protein>
<reference evidence="1" key="1">
    <citation type="submission" date="2021-01" db="EMBL/GenBank/DDBJ databases">
        <authorList>
            <person name="Corre E."/>
            <person name="Pelletier E."/>
            <person name="Niang G."/>
            <person name="Scheremetjew M."/>
            <person name="Finn R."/>
            <person name="Kale V."/>
            <person name="Holt S."/>
            <person name="Cochrane G."/>
            <person name="Meng A."/>
            <person name="Brown T."/>
            <person name="Cohen L."/>
        </authorList>
    </citation>
    <scope>NUCLEOTIDE SEQUENCE</scope>
    <source>
        <strain evidence="1">RCC1130</strain>
    </source>
</reference>
<accession>A0A7S0J5H3</accession>
<dbReference type="AlphaFoldDB" id="A0A7S0J5H3"/>
<evidence type="ECO:0000313" key="1">
    <source>
        <dbReference type="EMBL" id="CAD8541685.1"/>
    </source>
</evidence>
<gene>
    <name evidence="1" type="ORF">CLEP1334_LOCUS16971</name>
</gene>
<sequence length="171" mass="20136">MSFFELYRMNIPIFAPTVALLARWDSERQLLSERIYWTKAPQPNRYPNTTTLSPNTRQQPEALMHWIGLCDWYHFPNITYFSSWSDLLRKLRATRLSAVSAAMMAANKRLLAELRLTWRKLFVRMFHGIEPGSRLVPHDYRKAMRALYGSVPSKREPSCVRESRPEMGEWG</sequence>
<proteinExistence type="predicted"/>
<dbReference type="EMBL" id="HBER01033742">
    <property type="protein sequence ID" value="CAD8541685.1"/>
    <property type="molecule type" value="Transcribed_RNA"/>
</dbReference>
<name>A0A7S0J5H3_9EUKA</name>